<dbReference type="AlphaFoldDB" id="A0A0G9JQ56"/>
<evidence type="ECO:0000313" key="2">
    <source>
        <dbReference type="Proteomes" id="UP000035514"/>
    </source>
</evidence>
<dbReference type="PATRIC" id="fig|1447256.3.peg.2345"/>
<protein>
    <submittedName>
        <fullName evidence="1">Uncharacterized protein</fullName>
    </submittedName>
</protein>
<name>A0A0G9JQ56_9BACT</name>
<sequence>MQLEVSAEVILSQLGYSQNEASLKQAQKMIEVTQGFDKFAKHILSLNDHLKKMNAYVALSNTTNYLKIKCEESESKEILEEFHDTVSHWASKYNVNLERLPNKPIYYILGTQN</sequence>
<gene>
    <name evidence="1" type="ORF">AA20_11970</name>
</gene>
<proteinExistence type="predicted"/>
<organism evidence="1 2">
    <name type="scientific">Aliarcobacter butzleri L348</name>
    <dbReference type="NCBI Taxonomy" id="1447256"/>
    <lineage>
        <taxon>Bacteria</taxon>
        <taxon>Pseudomonadati</taxon>
        <taxon>Campylobacterota</taxon>
        <taxon>Epsilonproteobacteria</taxon>
        <taxon>Campylobacterales</taxon>
        <taxon>Arcobacteraceae</taxon>
        <taxon>Aliarcobacter</taxon>
    </lineage>
</organism>
<evidence type="ECO:0000313" key="1">
    <source>
        <dbReference type="EMBL" id="KLD96413.1"/>
    </source>
</evidence>
<dbReference type="RefSeq" id="WP_004509862.1">
    <property type="nucleotide sequence ID" value="NZ_JAIQ01000170.1"/>
</dbReference>
<dbReference type="Proteomes" id="UP000035514">
    <property type="component" value="Unassembled WGS sequence"/>
</dbReference>
<accession>A0A0G9JQ56</accession>
<reference evidence="1 2" key="1">
    <citation type="submission" date="2014-01" db="EMBL/GenBank/DDBJ databases">
        <title>Development of a Comparative Genomic Fingerprinting Assay for High Resolution Genotyping of Arcobacter butzleri.</title>
        <authorList>
            <person name="Webb A.L."/>
            <person name="Inglis G.D."/>
            <person name="Kruczkiewicz P."/>
            <person name="Selinger L.B."/>
            <person name="Taboada E.N."/>
        </authorList>
    </citation>
    <scope>NUCLEOTIDE SEQUENCE [LARGE SCALE GENOMIC DNA]</scope>
    <source>
        <strain evidence="1 2">L348</strain>
    </source>
</reference>
<dbReference type="EMBL" id="JAIQ01000170">
    <property type="protein sequence ID" value="KLD96413.1"/>
    <property type="molecule type" value="Genomic_DNA"/>
</dbReference>
<comment type="caution">
    <text evidence="1">The sequence shown here is derived from an EMBL/GenBank/DDBJ whole genome shotgun (WGS) entry which is preliminary data.</text>
</comment>